<accession>A0A5B7ELP4</accession>
<dbReference type="AlphaFoldDB" id="A0A5B7ELP4"/>
<organism evidence="1 2">
    <name type="scientific">Portunus trituberculatus</name>
    <name type="common">Swimming crab</name>
    <name type="synonym">Neptunus trituberculatus</name>
    <dbReference type="NCBI Taxonomy" id="210409"/>
    <lineage>
        <taxon>Eukaryota</taxon>
        <taxon>Metazoa</taxon>
        <taxon>Ecdysozoa</taxon>
        <taxon>Arthropoda</taxon>
        <taxon>Crustacea</taxon>
        <taxon>Multicrustacea</taxon>
        <taxon>Malacostraca</taxon>
        <taxon>Eumalacostraca</taxon>
        <taxon>Eucarida</taxon>
        <taxon>Decapoda</taxon>
        <taxon>Pleocyemata</taxon>
        <taxon>Brachyura</taxon>
        <taxon>Eubrachyura</taxon>
        <taxon>Portunoidea</taxon>
        <taxon>Portunidae</taxon>
        <taxon>Portuninae</taxon>
        <taxon>Portunus</taxon>
    </lineage>
</organism>
<protein>
    <submittedName>
        <fullName evidence="1">Uncharacterized protein</fullName>
    </submittedName>
</protein>
<evidence type="ECO:0000313" key="2">
    <source>
        <dbReference type="Proteomes" id="UP000324222"/>
    </source>
</evidence>
<sequence>MQTSNELTEGSVDGAVASAEHPHATGEAVVAEEWEVGGQHDQIGESKVHYQHTYLGIEIKVDNHAIAEDGDGTQEEIDNPKEVVPHGVDWGVVVPVLVDQRLQVIGHEVHHRHPIGEDNAISSSRVTRSG</sequence>
<reference evidence="1 2" key="1">
    <citation type="submission" date="2019-05" db="EMBL/GenBank/DDBJ databases">
        <title>Another draft genome of Portunus trituberculatus and its Hox gene families provides insights of decapod evolution.</title>
        <authorList>
            <person name="Jeong J.-H."/>
            <person name="Song I."/>
            <person name="Kim S."/>
            <person name="Choi T."/>
            <person name="Kim D."/>
            <person name="Ryu S."/>
            <person name="Kim W."/>
        </authorList>
    </citation>
    <scope>NUCLEOTIDE SEQUENCE [LARGE SCALE GENOMIC DNA]</scope>
    <source>
        <tissue evidence="1">Muscle</tissue>
    </source>
</reference>
<gene>
    <name evidence="1" type="ORF">E2C01_027342</name>
</gene>
<comment type="caution">
    <text evidence="1">The sequence shown here is derived from an EMBL/GenBank/DDBJ whole genome shotgun (WGS) entry which is preliminary data.</text>
</comment>
<dbReference type="Proteomes" id="UP000324222">
    <property type="component" value="Unassembled WGS sequence"/>
</dbReference>
<evidence type="ECO:0000313" key="1">
    <source>
        <dbReference type="EMBL" id="MPC33973.1"/>
    </source>
</evidence>
<keyword evidence="2" id="KW-1185">Reference proteome</keyword>
<dbReference type="EMBL" id="VSRR010002950">
    <property type="protein sequence ID" value="MPC33973.1"/>
    <property type="molecule type" value="Genomic_DNA"/>
</dbReference>
<proteinExistence type="predicted"/>
<name>A0A5B7ELP4_PORTR</name>